<gene>
    <name evidence="2" type="ORF">JI742_10395</name>
</gene>
<comment type="caution">
    <text evidence="2">The sequence shown here is derived from an EMBL/GenBank/DDBJ whole genome shotgun (WGS) entry which is preliminary data.</text>
</comment>
<keyword evidence="3" id="KW-1185">Reference proteome</keyword>
<accession>A0A9X0XHZ8</accession>
<dbReference type="EMBL" id="JAERRA010000002">
    <property type="protein sequence ID" value="MBL0720298.1"/>
    <property type="molecule type" value="Genomic_DNA"/>
</dbReference>
<evidence type="ECO:0000259" key="1">
    <source>
        <dbReference type="Pfam" id="PF18734"/>
    </source>
</evidence>
<proteinExistence type="predicted"/>
<name>A0A9X0XHZ8_9BURK</name>
<sequence length="181" mass="19788">MKSAKILSDLISSATGAKAHYDIWWAQVSDAKPQLAGVMSKHSDFFRASQDAHYTACFIYLAHLFDKRSDSSSLPNYLAVVRSIAEPTKFQDIEARFSSLASRATPLITVRHKTVAHIDAALSEKDVFGPLNITWKEVRSIIHDAAAFVEQLAGAPHQGATGIPRDGRLGEATLSLLRALK</sequence>
<reference evidence="2 3" key="1">
    <citation type="submission" date="2021-01" db="EMBL/GenBank/DDBJ databases">
        <title>Piscinibacter sp. Jin2 Genome sequencing and assembly.</title>
        <authorList>
            <person name="Kim I."/>
        </authorList>
    </citation>
    <scope>NUCLEOTIDE SEQUENCE [LARGE SCALE GENOMIC DNA]</scope>
    <source>
        <strain evidence="2 3">Jin2</strain>
    </source>
</reference>
<dbReference type="RefSeq" id="WP_201826615.1">
    <property type="nucleotide sequence ID" value="NZ_JAERRA010000002.1"/>
</dbReference>
<organism evidence="2 3">
    <name type="scientific">Aquariibacter lacus</name>
    <dbReference type="NCBI Taxonomy" id="2801332"/>
    <lineage>
        <taxon>Bacteria</taxon>
        <taxon>Pseudomonadati</taxon>
        <taxon>Pseudomonadota</taxon>
        <taxon>Betaproteobacteria</taxon>
        <taxon>Burkholderiales</taxon>
        <taxon>Sphaerotilaceae</taxon>
        <taxon>Aquariibacter</taxon>
    </lineage>
</organism>
<evidence type="ECO:0000313" key="3">
    <source>
        <dbReference type="Proteomes" id="UP000643207"/>
    </source>
</evidence>
<dbReference type="InterPro" id="IPR040704">
    <property type="entry name" value="HEPN_AbiU2"/>
</dbReference>
<evidence type="ECO:0000313" key="2">
    <source>
        <dbReference type="EMBL" id="MBL0720298.1"/>
    </source>
</evidence>
<dbReference type="Proteomes" id="UP000643207">
    <property type="component" value="Unassembled WGS sequence"/>
</dbReference>
<dbReference type="Pfam" id="PF18734">
    <property type="entry name" value="HEPN_AbiU2"/>
    <property type="match status" value="1"/>
</dbReference>
<dbReference type="AlphaFoldDB" id="A0A9X0XHZ8"/>
<feature type="domain" description="HEPN AbiU2-like" evidence="1">
    <location>
        <begin position="14"/>
        <end position="153"/>
    </location>
</feature>
<protein>
    <recommendedName>
        <fullName evidence="1">HEPN AbiU2-like domain-containing protein</fullName>
    </recommendedName>
</protein>